<name>A0A6C0LFD7_9ZZZZ</name>
<dbReference type="EMBL" id="MN740472">
    <property type="protein sequence ID" value="QHU28528.1"/>
    <property type="molecule type" value="Genomic_DNA"/>
</dbReference>
<sequence length="422" mass="47753">MNFDLNLANYKTSELEEIFDLPEKYDETILKRKADVLREKIESDQKTDRIIKIRTLEFLSQAKNFLLEGRRKMLSDSKLEQNIYHTDLELKGSAIFAENGSQFIIDRSANSTPYNVSFPGDTFPGVINPLKKRTIIKNLNIDTRFRDNYFTSSATNFHFDLPYKFSSVTLMQITSFQFVQSYYAISACLGNNFFSLQLVDSLEGEPSFIFVPDGNYTGQNLMTVINTAISALDNDSLKNVYFTLDESPGPNGNKKVTIGINPAYMGPPFTFSVNFLLDQTANIGFVPLQQKFGWILGFRLPVYTGLDSYTSESVLDISGPKYIYLVVDDFNNNVNENFFSAFTASMLNKNILARIAVPPNIGAPYITFDLMSSGSFSTPRTYFGPVDIQKMQIQLLDEYGRFLNLNGTDYSFVLSLTTAYDI</sequence>
<accession>A0A6C0LFD7</accession>
<proteinExistence type="predicted"/>
<evidence type="ECO:0000313" key="1">
    <source>
        <dbReference type="EMBL" id="QHU28528.1"/>
    </source>
</evidence>
<dbReference type="AlphaFoldDB" id="A0A6C0LFD7"/>
<organism evidence="1">
    <name type="scientific">viral metagenome</name>
    <dbReference type="NCBI Taxonomy" id="1070528"/>
    <lineage>
        <taxon>unclassified sequences</taxon>
        <taxon>metagenomes</taxon>
        <taxon>organismal metagenomes</taxon>
    </lineage>
</organism>
<protein>
    <submittedName>
        <fullName evidence="1">Uncharacterized protein</fullName>
    </submittedName>
</protein>
<reference evidence="1" key="1">
    <citation type="journal article" date="2020" name="Nature">
        <title>Giant virus diversity and host interactions through global metagenomics.</title>
        <authorList>
            <person name="Schulz F."/>
            <person name="Roux S."/>
            <person name="Paez-Espino D."/>
            <person name="Jungbluth S."/>
            <person name="Walsh D.A."/>
            <person name="Denef V.J."/>
            <person name="McMahon K.D."/>
            <person name="Konstantinidis K.T."/>
            <person name="Eloe-Fadrosh E.A."/>
            <person name="Kyrpides N.C."/>
            <person name="Woyke T."/>
        </authorList>
    </citation>
    <scope>NUCLEOTIDE SEQUENCE</scope>
    <source>
        <strain evidence="1">GVMAG-M-3300027770-73</strain>
    </source>
</reference>